<sequence length="695" mass="78841">MYQSLKSCNYTKIGADYDWWCMNNPDELRTDNNSPSTNGLENDGHSSSSYSARKNSPIYGKIGRRIILIMILLSSTITLVTTVVQLYWDYEQQFNSVEQRHHEIKTIHANLLASSLWNFDLILLQERLDGLVHLPSIDYLQVNSGQYEFKAGEKVTADYISDTYPLMHYNADTDKFEEIGSLYVETNTREIYDYLIHQFIVTLALNAFKTALVCYLILIVFHRSINRRIFSIAKYLGNYDPARPSKPLVLRHQKYITEKGDELYWLGDETNKITANVTQLYKNIKYQQDRLTDFTHVSSDWLWETDEFGHLIYCSDIMLEALNIDTSKKPLVSEVPMLSETTKLADCLAKHADFSMCEETFDIDGITHHFMFQGMARYIDDQFVGYRGTTIDITELKMAQLKLEELNTGLERTVAERTLDLKQSMQKLQTAQDQLIESEKLAALGGLVAGVAHEVNTPLGISVTATSVVRDSVKELNSAFEAQTLTTEQFASLMGSLNEGVTMLEHNLDRAAKLVRDFKQTAVDQVSESRSEFNIKQVLDALIASLHPETRTVPVVPSVNGDESLTMNSLPGVLTQIISNLVLNSVIHAFKEQEEPCISIEFYQKESNIIFEYRDNGAGVEDTLHQKIFEPFFTSRRGRGGSGLGLNLVFNLVKQKLQGYLEFESELGHGVHFTISIPRELQMDIVNPVPNSKTG</sequence>
<dbReference type="InterPro" id="IPR005467">
    <property type="entry name" value="His_kinase_dom"/>
</dbReference>
<protein>
    <recommendedName>
        <fullName evidence="2">histidine kinase</fullName>
        <ecNumber evidence="2">2.7.13.3</ecNumber>
    </recommendedName>
</protein>
<keyword evidence="5" id="KW-0812">Transmembrane</keyword>
<evidence type="ECO:0000313" key="7">
    <source>
        <dbReference type="EMBL" id="CAH0536922.1"/>
    </source>
</evidence>
<dbReference type="InterPro" id="IPR035965">
    <property type="entry name" value="PAS-like_dom_sf"/>
</dbReference>
<keyword evidence="5" id="KW-0472">Membrane</keyword>
<dbReference type="PANTHER" id="PTHR43065">
    <property type="entry name" value="SENSOR HISTIDINE KINASE"/>
    <property type="match status" value="1"/>
</dbReference>
<dbReference type="InterPro" id="IPR036890">
    <property type="entry name" value="HATPase_C_sf"/>
</dbReference>
<organism evidence="7 8">
    <name type="scientific">Vibrio marisflavi CECT 7928</name>
    <dbReference type="NCBI Taxonomy" id="634439"/>
    <lineage>
        <taxon>Bacteria</taxon>
        <taxon>Pseudomonadati</taxon>
        <taxon>Pseudomonadota</taxon>
        <taxon>Gammaproteobacteria</taxon>
        <taxon>Vibrionales</taxon>
        <taxon>Vibrionaceae</taxon>
        <taxon>Vibrio</taxon>
    </lineage>
</organism>
<evidence type="ECO:0000256" key="2">
    <source>
        <dbReference type="ARBA" id="ARBA00012438"/>
    </source>
</evidence>
<keyword evidence="7" id="KW-0808">Transferase</keyword>
<dbReference type="PROSITE" id="PS50109">
    <property type="entry name" value="HIS_KIN"/>
    <property type="match status" value="1"/>
</dbReference>
<dbReference type="InterPro" id="IPR004358">
    <property type="entry name" value="Sig_transdc_His_kin-like_C"/>
</dbReference>
<dbReference type="GO" id="GO:0004673">
    <property type="term" value="F:protein histidine kinase activity"/>
    <property type="evidence" value="ECO:0007669"/>
    <property type="project" value="UniProtKB-EC"/>
</dbReference>
<dbReference type="Pfam" id="PF17149">
    <property type="entry name" value="CHASE5"/>
    <property type="match status" value="1"/>
</dbReference>
<dbReference type="PRINTS" id="PR00344">
    <property type="entry name" value="BCTRLSENSOR"/>
</dbReference>
<evidence type="ECO:0000256" key="4">
    <source>
        <dbReference type="SAM" id="MobiDB-lite"/>
    </source>
</evidence>
<feature type="region of interest" description="Disordered" evidence="4">
    <location>
        <begin position="31"/>
        <end position="51"/>
    </location>
</feature>
<evidence type="ECO:0000256" key="1">
    <source>
        <dbReference type="ARBA" id="ARBA00000085"/>
    </source>
</evidence>
<feature type="coiled-coil region" evidence="3">
    <location>
        <begin position="396"/>
        <end position="441"/>
    </location>
</feature>
<reference evidence="7" key="1">
    <citation type="submission" date="2021-11" db="EMBL/GenBank/DDBJ databases">
        <authorList>
            <person name="Rodrigo-Torres L."/>
            <person name="Arahal R. D."/>
            <person name="Lucena T."/>
        </authorList>
    </citation>
    <scope>NUCLEOTIDE SEQUENCE</scope>
    <source>
        <strain evidence="7">CECT 7928</strain>
    </source>
</reference>
<feature type="transmembrane region" description="Helical" evidence="5">
    <location>
        <begin position="66"/>
        <end position="88"/>
    </location>
</feature>
<dbReference type="Gene3D" id="3.30.565.10">
    <property type="entry name" value="Histidine kinase-like ATPase, C-terminal domain"/>
    <property type="match status" value="1"/>
</dbReference>
<name>A0ABN8E0Q8_9VIBR</name>
<keyword evidence="5" id="KW-1133">Transmembrane helix</keyword>
<dbReference type="PANTHER" id="PTHR43065:SF42">
    <property type="entry name" value="TWO-COMPONENT SENSOR PPRA"/>
    <property type="match status" value="1"/>
</dbReference>
<dbReference type="SMART" id="SM00387">
    <property type="entry name" value="HATPase_c"/>
    <property type="match status" value="1"/>
</dbReference>
<evidence type="ECO:0000259" key="6">
    <source>
        <dbReference type="PROSITE" id="PS50109"/>
    </source>
</evidence>
<evidence type="ECO:0000313" key="8">
    <source>
        <dbReference type="Proteomes" id="UP000838748"/>
    </source>
</evidence>
<dbReference type="Pfam" id="PF02518">
    <property type="entry name" value="HATPase_c"/>
    <property type="match status" value="1"/>
</dbReference>
<dbReference type="Proteomes" id="UP000838748">
    <property type="component" value="Unassembled WGS sequence"/>
</dbReference>
<feature type="transmembrane region" description="Helical" evidence="5">
    <location>
        <begin position="195"/>
        <end position="221"/>
    </location>
</feature>
<evidence type="ECO:0000256" key="5">
    <source>
        <dbReference type="SAM" id="Phobius"/>
    </source>
</evidence>
<dbReference type="InterPro" id="IPR003594">
    <property type="entry name" value="HATPase_dom"/>
</dbReference>
<accession>A0ABN8E0Q8</accession>
<keyword evidence="3" id="KW-0175">Coiled coil</keyword>
<dbReference type="SUPFAM" id="SSF55785">
    <property type="entry name" value="PYP-like sensor domain (PAS domain)"/>
    <property type="match status" value="1"/>
</dbReference>
<proteinExistence type="predicted"/>
<comment type="caution">
    <text evidence="7">The sequence shown here is derived from an EMBL/GenBank/DDBJ whole genome shotgun (WGS) entry which is preliminary data.</text>
</comment>
<dbReference type="Gene3D" id="1.10.287.130">
    <property type="match status" value="1"/>
</dbReference>
<dbReference type="InterPro" id="IPR033414">
    <property type="entry name" value="Sensor_dom"/>
</dbReference>
<keyword evidence="7" id="KW-0418">Kinase</keyword>
<feature type="domain" description="Histidine kinase" evidence="6">
    <location>
        <begin position="450"/>
        <end position="681"/>
    </location>
</feature>
<dbReference type="EMBL" id="CAKLDM010000001">
    <property type="protein sequence ID" value="CAH0536922.1"/>
    <property type="molecule type" value="Genomic_DNA"/>
</dbReference>
<dbReference type="EC" id="2.7.13.3" evidence="2"/>
<comment type="catalytic activity">
    <reaction evidence="1">
        <text>ATP + protein L-histidine = ADP + protein N-phospho-L-histidine.</text>
        <dbReference type="EC" id="2.7.13.3"/>
    </reaction>
</comment>
<evidence type="ECO:0000256" key="3">
    <source>
        <dbReference type="SAM" id="Coils"/>
    </source>
</evidence>
<dbReference type="SUPFAM" id="SSF55874">
    <property type="entry name" value="ATPase domain of HSP90 chaperone/DNA topoisomerase II/histidine kinase"/>
    <property type="match status" value="1"/>
</dbReference>
<gene>
    <name evidence="7" type="primary">rcsC_8</name>
    <name evidence="7" type="ORF">VMF7928_00812</name>
</gene>
<keyword evidence="8" id="KW-1185">Reference proteome</keyword>